<evidence type="ECO:0000256" key="4">
    <source>
        <dbReference type="SAM" id="MobiDB-lite"/>
    </source>
</evidence>
<dbReference type="OrthoDB" id="47007at2759"/>
<dbReference type="Gene3D" id="3.40.50.720">
    <property type="entry name" value="NAD(P)-binding Rossmann-like Domain"/>
    <property type="match status" value="1"/>
</dbReference>
<evidence type="ECO:0000313" key="6">
    <source>
        <dbReference type="Proteomes" id="UP000185904"/>
    </source>
</evidence>
<evidence type="ECO:0000256" key="3">
    <source>
        <dbReference type="ARBA" id="ARBA00023002"/>
    </source>
</evidence>
<dbReference type="InterPro" id="IPR036291">
    <property type="entry name" value="NAD(P)-bd_dom_sf"/>
</dbReference>
<feature type="compositionally biased region" description="Low complexity" evidence="4">
    <location>
        <begin position="141"/>
        <end position="163"/>
    </location>
</feature>
<evidence type="ECO:0000313" key="5">
    <source>
        <dbReference type="EMBL" id="OAL36361.1"/>
    </source>
</evidence>
<dbReference type="AlphaFoldDB" id="A0A178D571"/>
<gene>
    <name evidence="5" type="ORF">AYO20_04257</name>
</gene>
<dbReference type="PRINTS" id="PR00081">
    <property type="entry name" value="GDHRDH"/>
</dbReference>
<evidence type="ECO:0000256" key="2">
    <source>
        <dbReference type="ARBA" id="ARBA00022857"/>
    </source>
</evidence>
<dbReference type="PANTHER" id="PTHR48107:SF7">
    <property type="entry name" value="RE15974P"/>
    <property type="match status" value="1"/>
</dbReference>
<proteinExistence type="inferred from homology"/>
<dbReference type="FunFam" id="3.40.50.720:FF:000084">
    <property type="entry name" value="Short-chain dehydrogenase reductase"/>
    <property type="match status" value="1"/>
</dbReference>
<dbReference type="EMBL" id="LVCJ01000022">
    <property type="protein sequence ID" value="OAL36361.1"/>
    <property type="molecule type" value="Genomic_DNA"/>
</dbReference>
<dbReference type="Proteomes" id="UP000185904">
    <property type="component" value="Unassembled WGS sequence"/>
</dbReference>
<sequence length="416" mass="43475">MSFSLDISRSLRRTGLSQKGSFSSAGKALSLCAAASHDAKPQGNAKVHLVELTSRDLCQRLDFDAAVHGYSESSAGITGVISSLCIKPQFRTNHAIARGSISISRGERAQSSSKSFSPSTTATSSMKQFKAIITRHKSNKTTSSSQQGTPSTTTPTTQAPTASKPIAMSSAPLSGKVAVITGGTKGIGASTATLLVKLGAKVVVNYGRDTAAAEKIVSQLGSDNAYAVQADAGTVAGVEQLVKATVEKFGKIDILVPNAGILPMKTVESCTEEDFDRTFNLNVKGPFFLVQKALPHMAPGSSIVLISTTLCHASTVNGPYTLYCSTKGAIEQLTRLLSKDLLSRKGIRVNAIAPGPTATDLFLEGKSEQVLKTLASFHPANRIGKPEEIAQAIAFLCGEGAEWVSGQTIRVNGGMA</sequence>
<keyword evidence="3" id="KW-0560">Oxidoreductase</keyword>
<comment type="similarity">
    <text evidence="1">Belongs to the short-chain dehydrogenases/reductases (SDR) family.</text>
</comment>
<dbReference type="PANTHER" id="PTHR48107">
    <property type="entry name" value="NADPH-DEPENDENT ALDEHYDE REDUCTASE-LIKE PROTEIN, CHLOROPLASTIC-RELATED"/>
    <property type="match status" value="1"/>
</dbReference>
<organism evidence="5 6">
    <name type="scientific">Fonsecaea nubica</name>
    <dbReference type="NCBI Taxonomy" id="856822"/>
    <lineage>
        <taxon>Eukaryota</taxon>
        <taxon>Fungi</taxon>
        <taxon>Dikarya</taxon>
        <taxon>Ascomycota</taxon>
        <taxon>Pezizomycotina</taxon>
        <taxon>Eurotiomycetes</taxon>
        <taxon>Chaetothyriomycetidae</taxon>
        <taxon>Chaetothyriales</taxon>
        <taxon>Herpotrichiellaceae</taxon>
        <taxon>Fonsecaea</taxon>
    </lineage>
</organism>
<feature type="region of interest" description="Disordered" evidence="4">
    <location>
        <begin position="101"/>
        <end position="168"/>
    </location>
</feature>
<dbReference type="Pfam" id="PF13561">
    <property type="entry name" value="adh_short_C2"/>
    <property type="match status" value="1"/>
</dbReference>
<keyword evidence="6" id="KW-1185">Reference proteome</keyword>
<dbReference type="GO" id="GO:0016614">
    <property type="term" value="F:oxidoreductase activity, acting on CH-OH group of donors"/>
    <property type="evidence" value="ECO:0007669"/>
    <property type="project" value="UniProtKB-ARBA"/>
</dbReference>
<feature type="compositionally biased region" description="Low complexity" evidence="4">
    <location>
        <begin position="111"/>
        <end position="125"/>
    </location>
</feature>
<accession>A0A178D571</accession>
<dbReference type="RefSeq" id="XP_022501373.1">
    <property type="nucleotide sequence ID" value="XM_022642555.1"/>
</dbReference>
<dbReference type="InterPro" id="IPR020904">
    <property type="entry name" value="Sc_DH/Rdtase_CS"/>
</dbReference>
<dbReference type="InterPro" id="IPR002347">
    <property type="entry name" value="SDR_fam"/>
</dbReference>
<dbReference type="SUPFAM" id="SSF51735">
    <property type="entry name" value="NAD(P)-binding Rossmann-fold domains"/>
    <property type="match status" value="1"/>
</dbReference>
<reference evidence="5 6" key="1">
    <citation type="submission" date="2016-03" db="EMBL/GenBank/DDBJ databases">
        <title>The draft genome sequence of Fonsecaea nubica causative agent of cutaneous subcutaneous infection in human host.</title>
        <authorList>
            <person name="Costa F."/>
            <person name="Sybren D.H."/>
            <person name="Raittz R.T."/>
            <person name="Weiss V.A."/>
            <person name="Leao A.C."/>
            <person name="Gomes R."/>
            <person name="De Souza E.M."/>
            <person name="Pedrosa F.O."/>
            <person name="Steffens M.B."/>
            <person name="Bombassaro A."/>
            <person name="Tadra-Sfeir M.Z."/>
            <person name="Moreno L.F."/>
            <person name="Najafzadeh M.J."/>
            <person name="Felipe M.S."/>
            <person name="Teixeira M."/>
            <person name="Sun J."/>
            <person name="Xi L."/>
            <person name="Castro M.A."/>
            <person name="Vicente V.A."/>
        </authorList>
    </citation>
    <scope>NUCLEOTIDE SEQUENCE [LARGE SCALE GENOMIC DNA]</scope>
    <source>
        <strain evidence="5 6">CBS 269.64</strain>
    </source>
</reference>
<comment type="caution">
    <text evidence="5">The sequence shown here is derived from an EMBL/GenBank/DDBJ whole genome shotgun (WGS) entry which is preliminary data.</text>
</comment>
<dbReference type="GeneID" id="34587677"/>
<evidence type="ECO:0000256" key="1">
    <source>
        <dbReference type="ARBA" id="ARBA00006484"/>
    </source>
</evidence>
<dbReference type="PROSITE" id="PS00061">
    <property type="entry name" value="ADH_SHORT"/>
    <property type="match status" value="1"/>
</dbReference>
<dbReference type="PRINTS" id="PR00080">
    <property type="entry name" value="SDRFAMILY"/>
</dbReference>
<name>A0A178D571_9EURO</name>
<protein>
    <submittedName>
        <fullName evidence="5">Uncharacterized protein</fullName>
    </submittedName>
</protein>
<keyword evidence="2" id="KW-0521">NADP</keyword>